<dbReference type="EMBL" id="AYXG01000004">
    <property type="protein sequence ID" value="EWC64515.1"/>
    <property type="molecule type" value="Genomic_DNA"/>
</dbReference>
<reference evidence="1 2" key="1">
    <citation type="journal article" date="2014" name="Genome Announc.">
        <title>Draft Genome Sequence of the Antitrypanosomally Active Sponge-Associated Bacterium Actinokineospora sp. Strain EG49.</title>
        <authorList>
            <person name="Harjes J."/>
            <person name="Ryu T."/>
            <person name="Abdelmohsen U.R."/>
            <person name="Moitinho-Silva L."/>
            <person name="Horn H."/>
            <person name="Ravasi T."/>
            <person name="Hentschel U."/>
        </authorList>
    </citation>
    <scope>NUCLEOTIDE SEQUENCE [LARGE SCALE GENOMIC DNA]</scope>
    <source>
        <strain evidence="1 2">EG49</strain>
    </source>
</reference>
<evidence type="ECO:0000313" key="2">
    <source>
        <dbReference type="Proteomes" id="UP000019277"/>
    </source>
</evidence>
<dbReference type="eggNOG" id="COG1396">
    <property type="taxonomic scope" value="Bacteria"/>
</dbReference>
<protein>
    <submittedName>
        <fullName evidence="1">Tetratricopeptide TPR_4</fullName>
    </submittedName>
</protein>
<keyword evidence="2" id="KW-1185">Reference proteome</keyword>
<dbReference type="Proteomes" id="UP000019277">
    <property type="component" value="Unassembled WGS sequence"/>
</dbReference>
<gene>
    <name evidence="1" type="ORF">UO65_0122</name>
</gene>
<proteinExistence type="predicted"/>
<comment type="caution">
    <text evidence="1">The sequence shown here is derived from an EMBL/GenBank/DDBJ whole genome shotgun (WGS) entry which is preliminary data.</text>
</comment>
<evidence type="ECO:0000313" key="1">
    <source>
        <dbReference type="EMBL" id="EWC64515.1"/>
    </source>
</evidence>
<name>W7IUA7_9PSEU</name>
<organism evidence="1 2">
    <name type="scientific">Actinokineospora spheciospongiae</name>
    <dbReference type="NCBI Taxonomy" id="909613"/>
    <lineage>
        <taxon>Bacteria</taxon>
        <taxon>Bacillati</taxon>
        <taxon>Actinomycetota</taxon>
        <taxon>Actinomycetes</taxon>
        <taxon>Pseudonocardiales</taxon>
        <taxon>Pseudonocardiaceae</taxon>
        <taxon>Actinokineospora</taxon>
    </lineage>
</organism>
<dbReference type="AlphaFoldDB" id="W7IUA7"/>
<sequence length="374" mass="39527">MLAKILKVTVGQLADAVEGRLALPAESAVMAPVDVHALVSAAARRAADFGSTLVNAIVDEPELDWLGVSLMKLATAYVHTPVINLLPDMVSLCDTAFALIRRGVRPRQVRDAYLIAGIGSLLLAAASQNLGHPADAHIQLLNAQRCAEAADSEALRVWARGSAALTLEWSATPSAAVRFLGSVAPHAVGPETVRRNTALEARICARVGNPVRARDALQRLDGLNSLPDRPDEVSTFGGIFSFPATKQTYYQAGAHDLLGDHASARHHAQNALAAYAAAPKQEHSYGDISLARTILAYNHLRLGDLDAADATLAHVRALPPGQRIAQLAPAVHRIHRLLLATGTGAHRATTLLGDLVTTAAPTRSLESPGDRSTQ</sequence>
<accession>W7IUA7</accession>